<dbReference type="GO" id="GO:0010507">
    <property type="term" value="P:negative regulation of autophagy"/>
    <property type="evidence" value="ECO:0007669"/>
    <property type="project" value="TreeGrafter"/>
</dbReference>
<dbReference type="SUPFAM" id="SSF50729">
    <property type="entry name" value="PH domain-like"/>
    <property type="match status" value="1"/>
</dbReference>
<dbReference type="GO" id="GO:0046856">
    <property type="term" value="P:phosphatidylinositol dephosphorylation"/>
    <property type="evidence" value="ECO:0007669"/>
    <property type="project" value="TreeGrafter"/>
</dbReference>
<name>A0A1W4XKZ4_AGRPL</name>
<dbReference type="InterPro" id="IPR048994">
    <property type="entry name" value="PH-GRAM_MTMR6-9"/>
</dbReference>
<dbReference type="InterPro" id="IPR010569">
    <property type="entry name" value="Myotubularin-like_Pase_dom"/>
</dbReference>
<dbReference type="InParanoid" id="A0A1W4XKZ4"/>
<evidence type="ECO:0000313" key="3">
    <source>
        <dbReference type="Proteomes" id="UP000192223"/>
    </source>
</evidence>
<dbReference type="PANTHER" id="PTHR10807:SF73">
    <property type="entry name" value="LD06050P"/>
    <property type="match status" value="1"/>
</dbReference>
<evidence type="ECO:0000313" key="4">
    <source>
        <dbReference type="RefSeq" id="XP_018336659.1"/>
    </source>
</evidence>
<dbReference type="InterPro" id="IPR029021">
    <property type="entry name" value="Prot-tyrosine_phosphatase-like"/>
</dbReference>
<dbReference type="Pfam" id="PF21098">
    <property type="entry name" value="PH-GRAM_MTMR6-like"/>
    <property type="match status" value="1"/>
</dbReference>
<dbReference type="STRING" id="224129.A0A1W4XKZ4"/>
<protein>
    <submittedName>
        <fullName evidence="4">Myotubularin-related protein 9</fullName>
    </submittedName>
</protein>
<dbReference type="SUPFAM" id="SSF52799">
    <property type="entry name" value="(Phosphotyrosine protein) phosphatases II"/>
    <property type="match status" value="1"/>
</dbReference>
<dbReference type="KEGG" id="apln:108745090"/>
<reference evidence="4" key="1">
    <citation type="submission" date="2025-08" db="UniProtKB">
        <authorList>
            <consortium name="RefSeq"/>
        </authorList>
    </citation>
    <scope>IDENTIFICATION</scope>
    <source>
        <tissue evidence="4">Entire body</tissue>
    </source>
</reference>
<keyword evidence="3" id="KW-1185">Reference proteome</keyword>
<dbReference type="FunCoup" id="A0A1W4XKZ4">
    <property type="interactions" value="1752"/>
</dbReference>
<evidence type="ECO:0000259" key="2">
    <source>
        <dbReference type="PROSITE" id="PS51339"/>
    </source>
</evidence>
<dbReference type="InterPro" id="IPR011993">
    <property type="entry name" value="PH-like_dom_sf"/>
</dbReference>
<gene>
    <name evidence="4" type="primary">LOC108745090</name>
</gene>
<dbReference type="RefSeq" id="XP_018336659.1">
    <property type="nucleotide sequence ID" value="XM_018481157.1"/>
</dbReference>
<dbReference type="PROSITE" id="PS51339">
    <property type="entry name" value="PPASE_MYOTUBULARIN"/>
    <property type="match status" value="1"/>
</dbReference>
<dbReference type="Gene3D" id="2.30.29.30">
    <property type="entry name" value="Pleckstrin-homology domain (PH domain)/Phosphotyrosine-binding domain (PTB)"/>
    <property type="match status" value="1"/>
</dbReference>
<dbReference type="CDD" id="cd14536">
    <property type="entry name" value="PTP-MTMR9"/>
    <property type="match status" value="1"/>
</dbReference>
<dbReference type="OrthoDB" id="271628at2759"/>
<sequence length="609" mass="69442">MEFADLIVAPNVDNVVFHGPFNTSVEATMCITGHHLILSPHKEQYQELWLIHEGIDALEKKVNSSGSHGPNGGSITLKYKDFRIVQIDFGNIEDYTNVSISLERLSNIENVKLSYPFFYRPMYTILEDGYTLFQPEIEFAKLLASEEWRISHVNKDYSVCPTYASSLVVPKKIDDDTLIAAASFRDGGRFPLLSYRHDNGAILMRSSQPLLNNSNKRSRHDEEILKQIIIVKKGYIVDTRSANYANQCKSKGGGTEPEGHYSHWKRIHKGLDKISHCNGALLESLTKLIDAVNDTHCSHDKWLSRLENSNWLTHVQNALDAACLVAQFLDQDGVPVLVHGSNGTDSTLLVTSIAQVILNPDCRTVRGLQALIEREWIQGGFPFHMRHRKSCYSATKNKQNQPTFLLFLDCLHQLHYQFPCSFEFITQFLIQIFEHSYSSQFGTFLGNSEAERNKFGVHTQTTSLWSYLNRPEILTAFLNPMYEPNKAPIWPSVASVSIVLWEDLFFRWIIDQNEAKKAFEKIKSIVADDKSLRSVALKMRKELLDLHKEVRVIQEFIKDEIGIGKGISEENQSITKTSPEEALHSKEILKEEFNKECTSLDLQPSQYVK</sequence>
<feature type="domain" description="Myotubularin phosphatase" evidence="2">
    <location>
        <begin position="129"/>
        <end position="505"/>
    </location>
</feature>
<proteinExistence type="inferred from homology"/>
<dbReference type="Proteomes" id="UP000192223">
    <property type="component" value="Unplaced"/>
</dbReference>
<dbReference type="PANTHER" id="PTHR10807">
    <property type="entry name" value="MYOTUBULARIN-RELATED"/>
    <property type="match status" value="1"/>
</dbReference>
<dbReference type="GeneID" id="108745090"/>
<organism evidence="3 4">
    <name type="scientific">Agrilus planipennis</name>
    <name type="common">Emerald ash borer</name>
    <name type="synonym">Agrilus marcopoli</name>
    <dbReference type="NCBI Taxonomy" id="224129"/>
    <lineage>
        <taxon>Eukaryota</taxon>
        <taxon>Metazoa</taxon>
        <taxon>Ecdysozoa</taxon>
        <taxon>Arthropoda</taxon>
        <taxon>Hexapoda</taxon>
        <taxon>Insecta</taxon>
        <taxon>Pterygota</taxon>
        <taxon>Neoptera</taxon>
        <taxon>Endopterygota</taxon>
        <taxon>Coleoptera</taxon>
        <taxon>Polyphaga</taxon>
        <taxon>Elateriformia</taxon>
        <taxon>Buprestoidea</taxon>
        <taxon>Buprestidae</taxon>
        <taxon>Agrilinae</taxon>
        <taxon>Agrilus</taxon>
    </lineage>
</organism>
<dbReference type="GO" id="GO:0005737">
    <property type="term" value="C:cytoplasm"/>
    <property type="evidence" value="ECO:0007669"/>
    <property type="project" value="TreeGrafter"/>
</dbReference>
<dbReference type="GO" id="GO:0019903">
    <property type="term" value="F:protein phosphatase binding"/>
    <property type="evidence" value="ECO:0007669"/>
    <property type="project" value="TreeGrafter"/>
</dbReference>
<accession>A0A1W4XKZ4</accession>
<dbReference type="AlphaFoldDB" id="A0A1W4XKZ4"/>
<dbReference type="Pfam" id="PF06602">
    <property type="entry name" value="Myotub-related"/>
    <property type="match status" value="1"/>
</dbReference>
<dbReference type="InterPro" id="IPR030564">
    <property type="entry name" value="Myotubularin"/>
</dbReference>
<comment type="similarity">
    <text evidence="1">Belongs to the protein-tyrosine phosphatase family. Non-receptor class myotubularin subfamily.</text>
</comment>
<evidence type="ECO:0000256" key="1">
    <source>
        <dbReference type="ARBA" id="ARBA00007471"/>
    </source>
</evidence>